<evidence type="ECO:0000313" key="1">
    <source>
        <dbReference type="EMBL" id="MEQ2184237.1"/>
    </source>
</evidence>
<feature type="non-terminal residue" evidence="1">
    <location>
        <position position="1"/>
    </location>
</feature>
<protein>
    <submittedName>
        <fullName evidence="1">Uncharacterized protein</fullName>
    </submittedName>
</protein>
<dbReference type="Proteomes" id="UP001476798">
    <property type="component" value="Unassembled WGS sequence"/>
</dbReference>
<gene>
    <name evidence="1" type="ORF">GOODEAATRI_005827</name>
</gene>
<comment type="caution">
    <text evidence="1">The sequence shown here is derived from an EMBL/GenBank/DDBJ whole genome shotgun (WGS) entry which is preliminary data.</text>
</comment>
<reference evidence="1 2" key="1">
    <citation type="submission" date="2021-06" db="EMBL/GenBank/DDBJ databases">
        <authorList>
            <person name="Palmer J.M."/>
        </authorList>
    </citation>
    <scope>NUCLEOTIDE SEQUENCE [LARGE SCALE GENOMIC DNA]</scope>
    <source>
        <strain evidence="1 2">GA_2019</strain>
        <tissue evidence="1">Muscle</tissue>
    </source>
</reference>
<name>A0ABV0PLQ5_9TELE</name>
<accession>A0ABV0PLQ5</accession>
<sequence length="103" mass="11759">LQGSRVRSVGLRLSELNRAGLEAGDTEKVISYLHRELLEAQDLANTGKQKCLDLQAQLGKLQADMEALREQRESTICSTREELYSAQEEVQLQQQLKSHKFRF</sequence>
<dbReference type="EMBL" id="JAHRIO010080233">
    <property type="protein sequence ID" value="MEQ2184237.1"/>
    <property type="molecule type" value="Genomic_DNA"/>
</dbReference>
<keyword evidence="2" id="KW-1185">Reference proteome</keyword>
<proteinExistence type="predicted"/>
<organism evidence="1 2">
    <name type="scientific">Goodea atripinnis</name>
    <dbReference type="NCBI Taxonomy" id="208336"/>
    <lineage>
        <taxon>Eukaryota</taxon>
        <taxon>Metazoa</taxon>
        <taxon>Chordata</taxon>
        <taxon>Craniata</taxon>
        <taxon>Vertebrata</taxon>
        <taxon>Euteleostomi</taxon>
        <taxon>Actinopterygii</taxon>
        <taxon>Neopterygii</taxon>
        <taxon>Teleostei</taxon>
        <taxon>Neoteleostei</taxon>
        <taxon>Acanthomorphata</taxon>
        <taxon>Ovalentaria</taxon>
        <taxon>Atherinomorphae</taxon>
        <taxon>Cyprinodontiformes</taxon>
        <taxon>Goodeidae</taxon>
        <taxon>Goodea</taxon>
    </lineage>
</organism>
<evidence type="ECO:0000313" key="2">
    <source>
        <dbReference type="Proteomes" id="UP001476798"/>
    </source>
</evidence>